<organism evidence="3 4">
    <name type="scientific">Fasciolopsis buskii</name>
    <dbReference type="NCBI Taxonomy" id="27845"/>
    <lineage>
        <taxon>Eukaryota</taxon>
        <taxon>Metazoa</taxon>
        <taxon>Spiralia</taxon>
        <taxon>Lophotrochozoa</taxon>
        <taxon>Platyhelminthes</taxon>
        <taxon>Trematoda</taxon>
        <taxon>Digenea</taxon>
        <taxon>Plagiorchiida</taxon>
        <taxon>Echinostomata</taxon>
        <taxon>Echinostomatoidea</taxon>
        <taxon>Fasciolidae</taxon>
        <taxon>Fasciolopsis</taxon>
    </lineage>
</organism>
<dbReference type="PROSITE" id="PS50082">
    <property type="entry name" value="WD_REPEATS_2"/>
    <property type="match status" value="1"/>
</dbReference>
<name>A0A8E0VKL5_9TREM</name>
<evidence type="ECO:0000256" key="1">
    <source>
        <dbReference type="PROSITE-ProRule" id="PRU00221"/>
    </source>
</evidence>
<evidence type="ECO:0000256" key="2">
    <source>
        <dbReference type="SAM" id="Phobius"/>
    </source>
</evidence>
<evidence type="ECO:0000313" key="4">
    <source>
        <dbReference type="Proteomes" id="UP000728185"/>
    </source>
</evidence>
<keyword evidence="2" id="KW-0812">Transmembrane</keyword>
<keyword evidence="4" id="KW-1185">Reference proteome</keyword>
<dbReference type="SUPFAM" id="SSF50978">
    <property type="entry name" value="WD40 repeat-like"/>
    <property type="match status" value="1"/>
</dbReference>
<dbReference type="Proteomes" id="UP000728185">
    <property type="component" value="Unassembled WGS sequence"/>
</dbReference>
<dbReference type="InterPro" id="IPR015943">
    <property type="entry name" value="WD40/YVTN_repeat-like_dom_sf"/>
</dbReference>
<keyword evidence="2" id="KW-1133">Transmembrane helix</keyword>
<accession>A0A8E0VKL5</accession>
<feature type="non-terminal residue" evidence="3">
    <location>
        <position position="220"/>
    </location>
</feature>
<dbReference type="GO" id="GO:0006367">
    <property type="term" value="P:transcription initiation at RNA polymerase II promoter"/>
    <property type="evidence" value="ECO:0007669"/>
    <property type="project" value="TreeGrafter"/>
</dbReference>
<dbReference type="PROSITE" id="PS50294">
    <property type="entry name" value="WD_REPEATS_REGION"/>
    <property type="match status" value="1"/>
</dbReference>
<dbReference type="Gene3D" id="2.130.10.10">
    <property type="entry name" value="YVTN repeat-like/Quinoprotein amine dehydrogenase"/>
    <property type="match status" value="1"/>
</dbReference>
<dbReference type="OrthoDB" id="674604at2759"/>
<feature type="transmembrane region" description="Helical" evidence="2">
    <location>
        <begin position="20"/>
        <end position="42"/>
    </location>
</feature>
<feature type="repeat" description="WD" evidence="1">
    <location>
        <begin position="151"/>
        <end position="193"/>
    </location>
</feature>
<dbReference type="InterPro" id="IPR036322">
    <property type="entry name" value="WD40_repeat_dom_sf"/>
</dbReference>
<proteinExistence type="predicted"/>
<evidence type="ECO:0000313" key="3">
    <source>
        <dbReference type="EMBL" id="KAA0193867.1"/>
    </source>
</evidence>
<protein>
    <submittedName>
        <fullName evidence="3">Dynein assembly factor with WDR repeat domains 1</fullName>
    </submittedName>
</protein>
<dbReference type="Pfam" id="PF00400">
    <property type="entry name" value="WD40"/>
    <property type="match status" value="3"/>
</dbReference>
<sequence>VSSWSVREESYQHETETFSTALLPTRFSIFIGLIVSGIILEYEQSGVVKTRSLDLLDLTPKYVLRYQSFISFSSDTEEILQEICSREPLVTEKRKLQVFDLIERLKSKLANDDKTKFGSYKSTPILSFITGSYDRTCKIWVTDTGAEHRTLEGHRNVVYGITFNLPFSDKIATGSFDKTARLWSAETGECHHVFQGHTAEVVCIQFNPMSTVLATGKWNL</sequence>
<keyword evidence="2" id="KW-0472">Membrane</keyword>
<reference evidence="3" key="1">
    <citation type="submission" date="2019-05" db="EMBL/GenBank/DDBJ databases">
        <title>Annotation for the trematode Fasciolopsis buski.</title>
        <authorList>
            <person name="Choi Y.-J."/>
        </authorList>
    </citation>
    <scope>NUCLEOTIDE SEQUENCE</scope>
    <source>
        <strain evidence="3">HT</strain>
        <tissue evidence="3">Whole worm</tissue>
    </source>
</reference>
<dbReference type="PANTHER" id="PTHR19879:SF1">
    <property type="entry name" value="CANNONBALL-RELATED"/>
    <property type="match status" value="1"/>
</dbReference>
<dbReference type="InterPro" id="IPR001680">
    <property type="entry name" value="WD40_rpt"/>
</dbReference>
<keyword evidence="1" id="KW-0853">WD repeat</keyword>
<comment type="caution">
    <text evidence="3">The sequence shown here is derived from an EMBL/GenBank/DDBJ whole genome shotgun (WGS) entry which is preliminary data.</text>
</comment>
<dbReference type="PANTHER" id="PTHR19879">
    <property type="entry name" value="TRANSCRIPTION INITIATION FACTOR TFIID"/>
    <property type="match status" value="1"/>
</dbReference>
<dbReference type="SMART" id="SM00320">
    <property type="entry name" value="WD40"/>
    <property type="match status" value="2"/>
</dbReference>
<dbReference type="GO" id="GO:0016251">
    <property type="term" value="F:RNA polymerase II general transcription initiation factor activity"/>
    <property type="evidence" value="ECO:0007669"/>
    <property type="project" value="TreeGrafter"/>
</dbReference>
<dbReference type="AlphaFoldDB" id="A0A8E0VKL5"/>
<dbReference type="GO" id="GO:0005669">
    <property type="term" value="C:transcription factor TFIID complex"/>
    <property type="evidence" value="ECO:0007669"/>
    <property type="project" value="TreeGrafter"/>
</dbReference>
<gene>
    <name evidence="3" type="ORF">FBUS_05680</name>
</gene>
<dbReference type="EMBL" id="LUCM01004730">
    <property type="protein sequence ID" value="KAA0193867.1"/>
    <property type="molecule type" value="Genomic_DNA"/>
</dbReference>